<dbReference type="SUPFAM" id="SSF50249">
    <property type="entry name" value="Nucleic acid-binding proteins"/>
    <property type="match status" value="1"/>
</dbReference>
<comment type="caution">
    <text evidence="3">The sequence shown here is derived from an EMBL/GenBank/DDBJ whole genome shotgun (WGS) entry which is preliminary data.</text>
</comment>
<dbReference type="SUPFAM" id="SSF110324">
    <property type="entry name" value="Ribosomal L27 protein-like"/>
    <property type="match status" value="1"/>
</dbReference>
<evidence type="ECO:0000256" key="2">
    <source>
        <dbReference type="ARBA" id="ARBA00022835"/>
    </source>
</evidence>
<keyword evidence="2" id="KW-0271">Exosome</keyword>
<comment type="subcellular location">
    <subcellularLocation>
        <location evidence="1">Nucleus</location>
        <location evidence="1">Nucleolus</location>
    </subcellularLocation>
</comment>
<keyword evidence="4" id="KW-1185">Reference proteome</keyword>
<dbReference type="GO" id="GO:0005730">
    <property type="term" value="C:nucleolus"/>
    <property type="evidence" value="ECO:0007669"/>
    <property type="project" value="UniProtKB-SubCell"/>
</dbReference>
<dbReference type="InterPro" id="IPR039771">
    <property type="entry name" value="Csl4"/>
</dbReference>
<dbReference type="Gene3D" id="2.40.50.100">
    <property type="match status" value="1"/>
</dbReference>
<dbReference type="AlphaFoldDB" id="A0AAD8YD54"/>
<protein>
    <submittedName>
        <fullName evidence="3">Exosome complex component CSL4</fullName>
    </submittedName>
</protein>
<dbReference type="GO" id="GO:0005737">
    <property type="term" value="C:cytoplasm"/>
    <property type="evidence" value="ECO:0007669"/>
    <property type="project" value="TreeGrafter"/>
</dbReference>
<accession>A0AAD8YD54</accession>
<organism evidence="3 4">
    <name type="scientific">Skeletonema marinoi</name>
    <dbReference type="NCBI Taxonomy" id="267567"/>
    <lineage>
        <taxon>Eukaryota</taxon>
        <taxon>Sar</taxon>
        <taxon>Stramenopiles</taxon>
        <taxon>Ochrophyta</taxon>
        <taxon>Bacillariophyta</taxon>
        <taxon>Coscinodiscophyceae</taxon>
        <taxon>Thalassiosirophycidae</taxon>
        <taxon>Thalassiosirales</taxon>
        <taxon>Skeletonemataceae</taxon>
        <taxon>Skeletonema</taxon>
        <taxon>Skeletonema marinoi-dohrnii complex</taxon>
    </lineage>
</organism>
<dbReference type="GO" id="GO:0000176">
    <property type="term" value="C:nuclear exosome (RNase complex)"/>
    <property type="evidence" value="ECO:0007669"/>
    <property type="project" value="TreeGrafter"/>
</dbReference>
<dbReference type="PANTHER" id="PTHR12686:SF8">
    <property type="entry name" value="EXOSOME COMPLEX COMPONENT CSL4"/>
    <property type="match status" value="1"/>
</dbReference>
<dbReference type="GO" id="GO:0006396">
    <property type="term" value="P:RNA processing"/>
    <property type="evidence" value="ECO:0007669"/>
    <property type="project" value="InterPro"/>
</dbReference>
<sequence>MTSKSNPLGKKLGTTVTPGDRLGNILALRNKGVNLIAGNGTYIRHGHMYASITGQAITIVVQEEEDGNNSAENDGNTKWIVSIQQSQQQQPQSAYAKASTTICPQVGSVILGRVTRVVRPSYAVVDIIAIVPTEPTNNGQSSTKKQQPYIIPFHEPFAGTLRQNEIKPQSAIELEISDCLRPGDVVLARIHALGGEKEFILSTAETELGVVKATCESSGYDLVPVSYKEMECPVTKVKEGRKVAKPRAAA</sequence>
<dbReference type="InterPro" id="IPR012340">
    <property type="entry name" value="NA-bd_OB-fold"/>
</dbReference>
<dbReference type="Proteomes" id="UP001224775">
    <property type="component" value="Unassembled WGS sequence"/>
</dbReference>
<gene>
    <name evidence="3" type="ORF">QTG54_005569</name>
</gene>
<evidence type="ECO:0000313" key="4">
    <source>
        <dbReference type="Proteomes" id="UP001224775"/>
    </source>
</evidence>
<proteinExistence type="predicted"/>
<evidence type="ECO:0000256" key="1">
    <source>
        <dbReference type="ARBA" id="ARBA00004604"/>
    </source>
</evidence>
<dbReference type="Gene3D" id="2.40.50.140">
    <property type="entry name" value="Nucleic acid-binding proteins"/>
    <property type="match status" value="1"/>
</dbReference>
<dbReference type="PANTHER" id="PTHR12686">
    <property type="entry name" value="3'-5' EXORIBONUCLEASE CSL4-RELATED"/>
    <property type="match status" value="1"/>
</dbReference>
<evidence type="ECO:0000313" key="3">
    <source>
        <dbReference type="EMBL" id="KAK1743972.1"/>
    </source>
</evidence>
<name>A0AAD8YD54_9STRA</name>
<dbReference type="EMBL" id="JATAAI010000008">
    <property type="protein sequence ID" value="KAK1743972.1"/>
    <property type="molecule type" value="Genomic_DNA"/>
</dbReference>
<reference evidence="3" key="1">
    <citation type="submission" date="2023-06" db="EMBL/GenBank/DDBJ databases">
        <title>Survivors Of The Sea: Transcriptome response of Skeletonema marinoi to long-term dormancy.</title>
        <authorList>
            <person name="Pinder M.I.M."/>
            <person name="Kourtchenko O."/>
            <person name="Robertson E.K."/>
            <person name="Larsson T."/>
            <person name="Maumus F."/>
            <person name="Osuna-Cruz C.M."/>
            <person name="Vancaester E."/>
            <person name="Stenow R."/>
            <person name="Vandepoele K."/>
            <person name="Ploug H."/>
            <person name="Bruchert V."/>
            <person name="Godhe A."/>
            <person name="Topel M."/>
        </authorList>
    </citation>
    <scope>NUCLEOTIDE SEQUENCE</scope>
    <source>
        <strain evidence="3">R05AC</strain>
    </source>
</reference>